<keyword evidence="1" id="KW-0175">Coiled coil</keyword>
<comment type="caution">
    <text evidence="3">The sequence shown here is derived from an EMBL/GenBank/DDBJ whole genome shotgun (WGS) entry which is preliminary data.</text>
</comment>
<feature type="compositionally biased region" description="Polar residues" evidence="2">
    <location>
        <begin position="421"/>
        <end position="433"/>
    </location>
</feature>
<evidence type="ECO:0000256" key="1">
    <source>
        <dbReference type="SAM" id="Coils"/>
    </source>
</evidence>
<evidence type="ECO:0000313" key="5">
    <source>
        <dbReference type="Proteomes" id="UP000677228"/>
    </source>
</evidence>
<dbReference type="AlphaFoldDB" id="A0A8S2DRS0"/>
<dbReference type="EMBL" id="CAJNOK010005167">
    <property type="protein sequence ID" value="CAF0962594.1"/>
    <property type="molecule type" value="Genomic_DNA"/>
</dbReference>
<evidence type="ECO:0000256" key="2">
    <source>
        <dbReference type="SAM" id="MobiDB-lite"/>
    </source>
</evidence>
<feature type="region of interest" description="Disordered" evidence="2">
    <location>
        <begin position="21"/>
        <end position="54"/>
    </location>
</feature>
<feature type="coiled-coil region" evidence="1">
    <location>
        <begin position="240"/>
        <end position="267"/>
    </location>
</feature>
<protein>
    <submittedName>
        <fullName evidence="3">Uncharacterized protein</fullName>
    </submittedName>
</protein>
<dbReference type="EMBL" id="CAJOBA010005172">
    <property type="protein sequence ID" value="CAF3735224.1"/>
    <property type="molecule type" value="Genomic_DNA"/>
</dbReference>
<dbReference type="Proteomes" id="UP000677228">
    <property type="component" value="Unassembled WGS sequence"/>
</dbReference>
<feature type="region of interest" description="Disordered" evidence="2">
    <location>
        <begin position="414"/>
        <end position="433"/>
    </location>
</feature>
<name>A0A8S2DRS0_9BILA</name>
<reference evidence="3" key="1">
    <citation type="submission" date="2021-02" db="EMBL/GenBank/DDBJ databases">
        <authorList>
            <person name="Nowell W R."/>
        </authorList>
    </citation>
    <scope>NUCLEOTIDE SEQUENCE</scope>
</reference>
<evidence type="ECO:0000313" key="4">
    <source>
        <dbReference type="EMBL" id="CAF3735224.1"/>
    </source>
</evidence>
<dbReference type="Proteomes" id="UP000682733">
    <property type="component" value="Unassembled WGS sequence"/>
</dbReference>
<gene>
    <name evidence="3" type="ORF">OVA965_LOCUS12712</name>
    <name evidence="4" type="ORF">TMI583_LOCUS12715</name>
</gene>
<evidence type="ECO:0000313" key="3">
    <source>
        <dbReference type="EMBL" id="CAF0962594.1"/>
    </source>
</evidence>
<sequence>MPRRGTRARISTAKARKLQLSDLEEDKYDSEGNENRSSVSTINGGRKQQSCKNKQKKNAVFTTFYIMRSSSGAYHMIPLERFVDPMEHFEVDQEYSYVPVNQDKATRGMLLTMGDQTHCIAKLQQALCAVRYVNDPSNVKIVYNLEGRKQLLSYRYYVGHVLCKFTYVLVTLGNEQAHLQVPSTESPILVDLSNGQLEKRDSDRTPEQTTKTKAKLNETQTLQLSGDDEETTVNGTASNYNQLLKRYMDLRDDYDKLKDGVEALRESTVARPPEKVLEYYQLVVSACELKPVSDQAIRVYSHVLGLTVSAVKSLISKNASATAKKLFNALYPDKDQVIKMSASSISEAVRGAIYGIVKSFHPLEMPTETHVNEYLNNVYRTSRYQKRKREATAIESEQQNTRVKIHRAQQLGVHLKESGGNIENGSDASGSIN</sequence>
<proteinExistence type="predicted"/>
<organism evidence="3 5">
    <name type="scientific">Didymodactylos carnosus</name>
    <dbReference type="NCBI Taxonomy" id="1234261"/>
    <lineage>
        <taxon>Eukaryota</taxon>
        <taxon>Metazoa</taxon>
        <taxon>Spiralia</taxon>
        <taxon>Gnathifera</taxon>
        <taxon>Rotifera</taxon>
        <taxon>Eurotatoria</taxon>
        <taxon>Bdelloidea</taxon>
        <taxon>Philodinida</taxon>
        <taxon>Philodinidae</taxon>
        <taxon>Didymodactylos</taxon>
    </lineage>
</organism>
<accession>A0A8S2DRS0</accession>